<evidence type="ECO:0000313" key="2">
    <source>
        <dbReference type="Proteomes" id="UP000324222"/>
    </source>
</evidence>
<name>A0A5B7IG69_PORTR</name>
<proteinExistence type="predicted"/>
<dbReference type="EMBL" id="VSRR010062475">
    <property type="protein sequence ID" value="MPC83420.1"/>
    <property type="molecule type" value="Genomic_DNA"/>
</dbReference>
<sequence>MSAGRYEFLYDDVNPSAASGRFFPDTLDAALGSPRVVNLPLLLAVTQERRDPRLSEQAVLAER</sequence>
<evidence type="ECO:0000313" key="1">
    <source>
        <dbReference type="EMBL" id="MPC83420.1"/>
    </source>
</evidence>
<dbReference type="AlphaFoldDB" id="A0A5B7IG69"/>
<organism evidence="1 2">
    <name type="scientific">Portunus trituberculatus</name>
    <name type="common">Swimming crab</name>
    <name type="synonym">Neptunus trituberculatus</name>
    <dbReference type="NCBI Taxonomy" id="210409"/>
    <lineage>
        <taxon>Eukaryota</taxon>
        <taxon>Metazoa</taxon>
        <taxon>Ecdysozoa</taxon>
        <taxon>Arthropoda</taxon>
        <taxon>Crustacea</taxon>
        <taxon>Multicrustacea</taxon>
        <taxon>Malacostraca</taxon>
        <taxon>Eumalacostraca</taxon>
        <taxon>Eucarida</taxon>
        <taxon>Decapoda</taxon>
        <taxon>Pleocyemata</taxon>
        <taxon>Brachyura</taxon>
        <taxon>Eubrachyura</taxon>
        <taxon>Portunoidea</taxon>
        <taxon>Portunidae</taxon>
        <taxon>Portuninae</taxon>
        <taxon>Portunus</taxon>
    </lineage>
</organism>
<protein>
    <submittedName>
        <fullName evidence="1">Uncharacterized protein</fullName>
    </submittedName>
</protein>
<reference evidence="1 2" key="1">
    <citation type="submission" date="2019-05" db="EMBL/GenBank/DDBJ databases">
        <title>Another draft genome of Portunus trituberculatus and its Hox gene families provides insights of decapod evolution.</title>
        <authorList>
            <person name="Jeong J.-H."/>
            <person name="Song I."/>
            <person name="Kim S."/>
            <person name="Choi T."/>
            <person name="Kim D."/>
            <person name="Ryu S."/>
            <person name="Kim W."/>
        </authorList>
    </citation>
    <scope>NUCLEOTIDE SEQUENCE [LARGE SCALE GENOMIC DNA]</scope>
    <source>
        <tissue evidence="1">Muscle</tissue>
    </source>
</reference>
<accession>A0A5B7IG69</accession>
<comment type="caution">
    <text evidence="1">The sequence shown here is derived from an EMBL/GenBank/DDBJ whole genome shotgun (WGS) entry which is preliminary data.</text>
</comment>
<gene>
    <name evidence="1" type="ORF">E2C01_078129</name>
</gene>
<dbReference type="Proteomes" id="UP000324222">
    <property type="component" value="Unassembled WGS sequence"/>
</dbReference>
<keyword evidence="2" id="KW-1185">Reference proteome</keyword>